<name>A0ABS2KDF8_9GAMM</name>
<protein>
    <submittedName>
        <fullName evidence="1">Uncharacterized protein</fullName>
    </submittedName>
</protein>
<dbReference type="Proteomes" id="UP001430193">
    <property type="component" value="Unassembled WGS sequence"/>
</dbReference>
<keyword evidence="2" id="KW-1185">Reference proteome</keyword>
<dbReference type="RefSeq" id="WP_204630545.1">
    <property type="nucleotide sequence ID" value="NZ_BSOC01000007.1"/>
</dbReference>
<accession>A0ABS2KDF8</accession>
<evidence type="ECO:0000313" key="2">
    <source>
        <dbReference type="Proteomes" id="UP001430193"/>
    </source>
</evidence>
<organism evidence="1 2">
    <name type="scientific">Dyella mobilis</name>
    <dbReference type="NCBI Taxonomy" id="1849582"/>
    <lineage>
        <taxon>Bacteria</taxon>
        <taxon>Pseudomonadati</taxon>
        <taxon>Pseudomonadota</taxon>
        <taxon>Gammaproteobacteria</taxon>
        <taxon>Lysobacterales</taxon>
        <taxon>Rhodanobacteraceae</taxon>
        <taxon>Dyella</taxon>
    </lineage>
</organism>
<sequence>MKRRAPGAWITLNASYYCAPVGHPLKLVDDASLLLEGARGITQSLADLLSQDVDINPDDLAKALWAASVLTEMGQSSAEVAYSRICKMRNRIRNNDDAK</sequence>
<gene>
    <name evidence="1" type="ORF">ISS99_05245</name>
</gene>
<reference evidence="1" key="1">
    <citation type="submission" date="2020-10" db="EMBL/GenBank/DDBJ databases">
        <title>Phylogeny of dyella-like bacteria.</title>
        <authorList>
            <person name="Fu J."/>
        </authorList>
    </citation>
    <scope>NUCLEOTIDE SEQUENCE</scope>
    <source>
        <strain evidence="1">DHON07</strain>
    </source>
</reference>
<dbReference type="EMBL" id="JADIKF010000036">
    <property type="protein sequence ID" value="MBM7128923.1"/>
    <property type="molecule type" value="Genomic_DNA"/>
</dbReference>
<comment type="caution">
    <text evidence="1">The sequence shown here is derived from an EMBL/GenBank/DDBJ whole genome shotgun (WGS) entry which is preliminary data.</text>
</comment>
<proteinExistence type="predicted"/>
<evidence type="ECO:0000313" key="1">
    <source>
        <dbReference type="EMBL" id="MBM7128923.1"/>
    </source>
</evidence>